<name>K9VEH6_9CYAN</name>
<proteinExistence type="predicted"/>
<accession>K9VEH6</accession>
<protein>
    <recommendedName>
        <fullName evidence="3">PIN domain-containing protein</fullName>
    </recommendedName>
</protein>
<evidence type="ECO:0008006" key="3">
    <source>
        <dbReference type="Google" id="ProtNLM"/>
    </source>
</evidence>
<dbReference type="HOGENOM" id="CLU_142852_0_0_3"/>
<gene>
    <name evidence="1" type="ORF">Osc7112_1361</name>
</gene>
<dbReference type="eggNOG" id="COG1487">
    <property type="taxonomic scope" value="Bacteria"/>
</dbReference>
<dbReference type="KEGG" id="oni:Osc7112_1361"/>
<dbReference type="Gene3D" id="3.40.50.1010">
    <property type="entry name" value="5'-nuclease"/>
    <property type="match status" value="1"/>
</dbReference>
<evidence type="ECO:0000313" key="2">
    <source>
        <dbReference type="Proteomes" id="UP000010478"/>
    </source>
</evidence>
<sequence length="160" mass="18714">MIVILDSNILALLVTPLDEKFSEDEKLGTEIHQCTKWFERLLSKGARIIVSDICDYEVRREFIRIKSKSVQELDNLRDLIEFKPVTFAVLEKAAELWAEARYLSQSNKIKENIDVDCIMAAQWCLLKEQYPGRKIIIATKNIKDFQRVTDCDVWQNITYL</sequence>
<dbReference type="STRING" id="179408.Osc7112_1361"/>
<keyword evidence="2" id="KW-1185">Reference proteome</keyword>
<organism evidence="1 2">
    <name type="scientific">Phormidium nigroviride PCC 7112</name>
    <dbReference type="NCBI Taxonomy" id="179408"/>
    <lineage>
        <taxon>Bacteria</taxon>
        <taxon>Bacillati</taxon>
        <taxon>Cyanobacteriota</taxon>
        <taxon>Cyanophyceae</taxon>
        <taxon>Oscillatoriophycideae</taxon>
        <taxon>Oscillatoriales</taxon>
        <taxon>Oscillatoriaceae</taxon>
        <taxon>Phormidium</taxon>
    </lineage>
</organism>
<dbReference type="InterPro" id="IPR029060">
    <property type="entry name" value="PIN-like_dom_sf"/>
</dbReference>
<dbReference type="Proteomes" id="UP000010478">
    <property type="component" value="Chromosome"/>
</dbReference>
<reference evidence="1 2" key="1">
    <citation type="submission" date="2012-05" db="EMBL/GenBank/DDBJ databases">
        <title>Finished chromosome of genome of Oscillatoria sp. PCC 7112.</title>
        <authorList>
            <consortium name="US DOE Joint Genome Institute"/>
            <person name="Gugger M."/>
            <person name="Coursin T."/>
            <person name="Rippka R."/>
            <person name="Tandeau De Marsac N."/>
            <person name="Huntemann M."/>
            <person name="Wei C.-L."/>
            <person name="Han J."/>
            <person name="Detter J.C."/>
            <person name="Han C."/>
            <person name="Tapia R."/>
            <person name="Davenport K."/>
            <person name="Daligault H."/>
            <person name="Erkkila T."/>
            <person name="Gu W."/>
            <person name="Munk A.C.C."/>
            <person name="Teshima H."/>
            <person name="Xu Y."/>
            <person name="Chain P."/>
            <person name="Chen A."/>
            <person name="Krypides N."/>
            <person name="Mavromatis K."/>
            <person name="Markowitz V."/>
            <person name="Szeto E."/>
            <person name="Ivanova N."/>
            <person name="Mikhailova N."/>
            <person name="Ovchinnikova G."/>
            <person name="Pagani I."/>
            <person name="Pati A."/>
            <person name="Goodwin L."/>
            <person name="Peters L."/>
            <person name="Pitluck S."/>
            <person name="Woyke T."/>
            <person name="Kerfeld C."/>
        </authorList>
    </citation>
    <scope>NUCLEOTIDE SEQUENCE [LARGE SCALE GENOMIC DNA]</scope>
    <source>
        <strain evidence="1 2">PCC 7112</strain>
    </source>
</reference>
<dbReference type="OrthoDB" id="461957at2"/>
<evidence type="ECO:0000313" key="1">
    <source>
        <dbReference type="EMBL" id="AFZ05892.1"/>
    </source>
</evidence>
<dbReference type="SUPFAM" id="SSF88723">
    <property type="entry name" value="PIN domain-like"/>
    <property type="match status" value="1"/>
</dbReference>
<dbReference type="RefSeq" id="WP_015175214.1">
    <property type="nucleotide sequence ID" value="NC_019729.1"/>
</dbReference>
<dbReference type="EMBL" id="CP003614">
    <property type="protein sequence ID" value="AFZ05892.1"/>
    <property type="molecule type" value="Genomic_DNA"/>
</dbReference>
<dbReference type="AlphaFoldDB" id="K9VEH6"/>